<dbReference type="KEGG" id="xla:108697433"/>
<comment type="similarity">
    <text evidence="2">Belongs to the prominin family.</text>
</comment>
<keyword evidence="6" id="KW-0325">Glycoprotein</keyword>
<name>A0A8J0TEP4_XENLA</name>
<feature type="transmembrane region" description="Helical" evidence="7">
    <location>
        <begin position="74"/>
        <end position="103"/>
    </location>
</feature>
<dbReference type="InterPro" id="IPR008795">
    <property type="entry name" value="Prominin"/>
</dbReference>
<protein>
    <submittedName>
        <fullName evidence="9">Prominin-1-A</fullName>
    </submittedName>
</protein>
<evidence type="ECO:0000313" key="9">
    <source>
        <dbReference type="RefSeq" id="XP_018082950.1"/>
    </source>
</evidence>
<dbReference type="Proteomes" id="UP000186698">
    <property type="component" value="Chromosome 7S"/>
</dbReference>
<dbReference type="PANTHER" id="PTHR22730">
    <property type="entry name" value="PROMININ PROM PROTEIN"/>
    <property type="match status" value="1"/>
</dbReference>
<comment type="subcellular location">
    <subcellularLocation>
        <location evidence="1">Cell projection</location>
        <location evidence="1">Microvillus membrane</location>
        <topology evidence="1">Multi-pass membrane protein</topology>
    </subcellularLocation>
</comment>
<dbReference type="Gene3D" id="1.20.120.20">
    <property type="entry name" value="Apolipoprotein"/>
    <property type="match status" value="1"/>
</dbReference>
<reference evidence="9" key="1">
    <citation type="submission" date="2025-08" db="UniProtKB">
        <authorList>
            <consortium name="RefSeq"/>
        </authorList>
    </citation>
    <scope>IDENTIFICATION</scope>
    <source>
        <strain evidence="9">J_2021</strain>
        <tissue evidence="9">Erythrocytes</tissue>
    </source>
</reference>
<feature type="transmembrane region" description="Helical" evidence="7">
    <location>
        <begin position="124"/>
        <end position="146"/>
    </location>
</feature>
<keyword evidence="5 7" id="KW-0472">Membrane</keyword>
<dbReference type="PANTHER" id="PTHR22730:SF4">
    <property type="entry name" value="PROMININ-1-A-LIKE"/>
    <property type="match status" value="1"/>
</dbReference>
<dbReference type="GO" id="GO:0016324">
    <property type="term" value="C:apical plasma membrane"/>
    <property type="evidence" value="ECO:0000318"/>
    <property type="project" value="GO_Central"/>
</dbReference>
<evidence type="ECO:0000256" key="5">
    <source>
        <dbReference type="ARBA" id="ARBA00023136"/>
    </source>
</evidence>
<dbReference type="OrthoDB" id="6229420at2759"/>
<evidence type="ECO:0000256" key="6">
    <source>
        <dbReference type="ARBA" id="ARBA00023180"/>
    </source>
</evidence>
<keyword evidence="8" id="KW-1185">Reference proteome</keyword>
<proteinExistence type="inferred from homology"/>
<keyword evidence="4 7" id="KW-1133">Transmembrane helix</keyword>
<dbReference type="GO" id="GO:0005902">
    <property type="term" value="C:microvillus"/>
    <property type="evidence" value="ECO:0000318"/>
    <property type="project" value="GO_Central"/>
</dbReference>
<dbReference type="AlphaFoldDB" id="A0A8J0TEP4"/>
<feature type="transmembrane region" description="Helical" evidence="7">
    <location>
        <begin position="745"/>
        <end position="765"/>
    </location>
</feature>
<accession>A0A8J0TEP4</accession>
<dbReference type="GO" id="GO:0005929">
    <property type="term" value="C:cilium"/>
    <property type="evidence" value="ECO:0000318"/>
    <property type="project" value="GO_Central"/>
</dbReference>
<sequence>MEFTNITTPNYKPEADPANGVFKVFRDMVHSYLDIVQRNAFPPYFLGNLQDFLRNVQDTSASGVKVKEVLTYEIGFLIALAVGVLFFILMPLTGFCFCCCRCCGNCGGKMHQKQIKKMTCKRRFIYLFLLCITLIMLAGNICMFYSNGKVSSGVKDGISSYNNTMENLMTYINSVPKELDLIIGQSDSVIQNANDSITAIDSVLGGAIKSEIEKVSNSTLNLIVTTVNDVNDTAKLLVATTDSFNALQAEQEIIQGNLSDVQTRINNTINKCAGKCNSAKNSVDGLTFDVRYQIPDFSDHLKRMNDFLGSGIDSTIQKARKSIDDIPETVKYETKYTIQGIQDELGKIKSKINDTKNAIPIASTVNNIKSGLNTLSTQVNPFIFQIEKYDYYRWIVGIILCCIILLIIVCILFGLSLGPLGLKGNEDPTKRNCASNSGGNFFMASVGFSFIFSWLLILIVAVLFLIGGNSYTLVCKPWANQQLLKYLDSQNIPALNISSFVDTDLNLSTLYSDCQRDDSLWSTLNFDRRFNLNKYLNITQYTDVVQRTIDNFNITIKNINFLTTNQKNQIRKVSTSGIDTINFTDFKSQLSRNITKINLSSFADELVTLANNSYLSVDVTTELKEEANELRRIDSRIQNKLIPAAQTLYTSIQNLESKSKSLPTSLNDILTKIDEAQVFVDTQAAGIVKNATKAYVSKILNLFQSYVDWAKMMLRTNFARCGPVAKAVNSAQTIACVYIVDSVNAFWFSMGWCTIFLIPSIILSVKLAKHYRRMNTSDVYENEYDHMEMTTSRQFLFPRAQAKA</sequence>
<keyword evidence="3 7" id="KW-0812">Transmembrane</keyword>
<evidence type="ECO:0000256" key="7">
    <source>
        <dbReference type="SAM" id="Phobius"/>
    </source>
</evidence>
<feature type="transmembrane region" description="Helical" evidence="7">
    <location>
        <begin position="441"/>
        <end position="466"/>
    </location>
</feature>
<dbReference type="GO" id="GO:0009986">
    <property type="term" value="C:cell surface"/>
    <property type="evidence" value="ECO:0000318"/>
    <property type="project" value="GO_Central"/>
</dbReference>
<dbReference type="GO" id="GO:0031528">
    <property type="term" value="C:microvillus membrane"/>
    <property type="evidence" value="ECO:0007669"/>
    <property type="project" value="UniProtKB-SubCell"/>
</dbReference>
<dbReference type="GO" id="GO:0015485">
    <property type="term" value="F:cholesterol binding"/>
    <property type="evidence" value="ECO:0000318"/>
    <property type="project" value="GO_Central"/>
</dbReference>
<dbReference type="Pfam" id="PF05478">
    <property type="entry name" value="Prominin"/>
    <property type="match status" value="1"/>
</dbReference>
<organism evidence="8 9">
    <name type="scientific">Xenopus laevis</name>
    <name type="common">African clawed frog</name>
    <dbReference type="NCBI Taxonomy" id="8355"/>
    <lineage>
        <taxon>Eukaryota</taxon>
        <taxon>Metazoa</taxon>
        <taxon>Chordata</taxon>
        <taxon>Craniata</taxon>
        <taxon>Vertebrata</taxon>
        <taxon>Euteleostomi</taxon>
        <taxon>Amphibia</taxon>
        <taxon>Batrachia</taxon>
        <taxon>Anura</taxon>
        <taxon>Pipoidea</taxon>
        <taxon>Pipidae</taxon>
        <taxon>Xenopodinae</taxon>
        <taxon>Xenopus</taxon>
        <taxon>Xenopus</taxon>
    </lineage>
</organism>
<evidence type="ECO:0000256" key="4">
    <source>
        <dbReference type="ARBA" id="ARBA00022989"/>
    </source>
</evidence>
<feature type="transmembrane region" description="Helical" evidence="7">
    <location>
        <begin position="391"/>
        <end position="420"/>
    </location>
</feature>
<evidence type="ECO:0000313" key="8">
    <source>
        <dbReference type="Proteomes" id="UP000186698"/>
    </source>
</evidence>
<dbReference type="GeneID" id="108697433"/>
<dbReference type="RefSeq" id="XP_018082950.1">
    <property type="nucleotide sequence ID" value="XM_018227461.2"/>
</dbReference>
<evidence type="ECO:0000256" key="1">
    <source>
        <dbReference type="ARBA" id="ARBA00004475"/>
    </source>
</evidence>
<gene>
    <name evidence="9" type="primary">LOC108697433</name>
</gene>
<dbReference type="GO" id="GO:0071914">
    <property type="term" value="C:prominosome"/>
    <property type="evidence" value="ECO:0000318"/>
    <property type="project" value="GO_Central"/>
</dbReference>
<evidence type="ECO:0000256" key="3">
    <source>
        <dbReference type="ARBA" id="ARBA00022692"/>
    </source>
</evidence>
<evidence type="ECO:0000256" key="2">
    <source>
        <dbReference type="ARBA" id="ARBA00006058"/>
    </source>
</evidence>